<dbReference type="OMA" id="DYFAVVK"/>
<dbReference type="Proteomes" id="UP000030746">
    <property type="component" value="Unassembled WGS sequence"/>
</dbReference>
<keyword evidence="4" id="KW-1185">Reference proteome</keyword>
<dbReference type="InterPro" id="IPR028909">
    <property type="entry name" value="bL21-like"/>
</dbReference>
<evidence type="ECO:0000256" key="2">
    <source>
        <dbReference type="ARBA" id="ARBA00044129"/>
    </source>
</evidence>
<dbReference type="PANTHER" id="PTHR21349">
    <property type="entry name" value="50S RIBOSOMAL PROTEIN L21"/>
    <property type="match status" value="1"/>
</dbReference>
<sequence length="89" mass="10443">RLFAVVQINGRQFKITSEDIINVPLHFHPTSGDRIRLEKVLMVGGKDFTMVGRPLLSRGQVKIEATVVEKTLSHHKVHYWYKKRHRIRK</sequence>
<dbReference type="CTD" id="20251499"/>
<evidence type="ECO:0000313" key="3">
    <source>
        <dbReference type="EMBL" id="ESO93235.1"/>
    </source>
</evidence>
<dbReference type="AlphaFoldDB" id="V4ADN2"/>
<feature type="non-terminal residue" evidence="3">
    <location>
        <position position="1"/>
    </location>
</feature>
<dbReference type="OrthoDB" id="5994at2759"/>
<dbReference type="GO" id="GO:0003735">
    <property type="term" value="F:structural constituent of ribosome"/>
    <property type="evidence" value="ECO:0007669"/>
    <property type="project" value="TreeGrafter"/>
</dbReference>
<reference evidence="3 4" key="1">
    <citation type="journal article" date="2013" name="Nature">
        <title>Insights into bilaterian evolution from three spiralian genomes.</title>
        <authorList>
            <person name="Simakov O."/>
            <person name="Marletaz F."/>
            <person name="Cho S.J."/>
            <person name="Edsinger-Gonzales E."/>
            <person name="Havlak P."/>
            <person name="Hellsten U."/>
            <person name="Kuo D.H."/>
            <person name="Larsson T."/>
            <person name="Lv J."/>
            <person name="Arendt D."/>
            <person name="Savage R."/>
            <person name="Osoegawa K."/>
            <person name="de Jong P."/>
            <person name="Grimwood J."/>
            <person name="Chapman J.A."/>
            <person name="Shapiro H."/>
            <person name="Aerts A."/>
            <person name="Otillar R.P."/>
            <person name="Terry A.Y."/>
            <person name="Boore J.L."/>
            <person name="Grigoriev I.V."/>
            <person name="Lindberg D.R."/>
            <person name="Seaver E.C."/>
            <person name="Weisblat D.A."/>
            <person name="Putnam N.H."/>
            <person name="Rokhsar D.S."/>
        </authorList>
    </citation>
    <scope>NUCLEOTIDE SEQUENCE [LARGE SCALE GENOMIC DNA]</scope>
</reference>
<dbReference type="STRING" id="225164.V4ADN2"/>
<name>V4ADN2_LOTGI</name>
<feature type="non-terminal residue" evidence="3">
    <location>
        <position position="89"/>
    </location>
</feature>
<comment type="similarity">
    <text evidence="1">Belongs to the bacterial ribosomal protein bL21 family.</text>
</comment>
<dbReference type="RefSeq" id="XP_009055898.1">
    <property type="nucleotide sequence ID" value="XM_009057650.1"/>
</dbReference>
<accession>V4ADN2</accession>
<dbReference type="EMBL" id="KB201931">
    <property type="protein sequence ID" value="ESO93235.1"/>
    <property type="molecule type" value="Genomic_DNA"/>
</dbReference>
<dbReference type="PANTHER" id="PTHR21349:SF0">
    <property type="entry name" value="LARGE RIBOSOMAL SUBUNIT PROTEIN BL21M"/>
    <property type="match status" value="1"/>
</dbReference>
<dbReference type="SUPFAM" id="SSF141091">
    <property type="entry name" value="L21p-like"/>
    <property type="match status" value="1"/>
</dbReference>
<dbReference type="GeneID" id="20251499"/>
<evidence type="ECO:0000256" key="1">
    <source>
        <dbReference type="ARBA" id="ARBA00008563"/>
    </source>
</evidence>
<dbReference type="GO" id="GO:0005762">
    <property type="term" value="C:mitochondrial large ribosomal subunit"/>
    <property type="evidence" value="ECO:0007669"/>
    <property type="project" value="TreeGrafter"/>
</dbReference>
<evidence type="ECO:0000313" key="4">
    <source>
        <dbReference type="Proteomes" id="UP000030746"/>
    </source>
</evidence>
<proteinExistence type="inferred from homology"/>
<dbReference type="Pfam" id="PF00829">
    <property type="entry name" value="Ribosomal_L21p"/>
    <property type="match status" value="1"/>
</dbReference>
<dbReference type="KEGG" id="lgi:LOTGIDRAFT_59279"/>
<protein>
    <recommendedName>
        <fullName evidence="2">Large ribosomal subunit protein bL21m</fullName>
    </recommendedName>
</protein>
<organism evidence="3 4">
    <name type="scientific">Lottia gigantea</name>
    <name type="common">Giant owl limpet</name>
    <dbReference type="NCBI Taxonomy" id="225164"/>
    <lineage>
        <taxon>Eukaryota</taxon>
        <taxon>Metazoa</taxon>
        <taxon>Spiralia</taxon>
        <taxon>Lophotrochozoa</taxon>
        <taxon>Mollusca</taxon>
        <taxon>Gastropoda</taxon>
        <taxon>Patellogastropoda</taxon>
        <taxon>Lottioidea</taxon>
        <taxon>Lottiidae</taxon>
        <taxon>Lottia</taxon>
    </lineage>
</organism>
<dbReference type="HOGENOM" id="CLU_061463_5_3_1"/>
<dbReference type="InterPro" id="IPR036164">
    <property type="entry name" value="bL21-like_sf"/>
</dbReference>
<gene>
    <name evidence="3" type="ORF">LOTGIDRAFT_59279</name>
</gene>